<keyword evidence="1" id="KW-0472">Membrane</keyword>
<gene>
    <name evidence="2" type="ORF">DD237_001340</name>
</gene>
<reference evidence="2 3" key="1">
    <citation type="submission" date="2018-06" db="EMBL/GenBank/DDBJ databases">
        <title>Comparative genomics of downy mildews reveals potential adaptations to biotrophy.</title>
        <authorList>
            <person name="Fletcher K."/>
            <person name="Klosterman S.J."/>
            <person name="Derevnina L."/>
            <person name="Martin F."/>
            <person name="Koike S."/>
            <person name="Reyes Chin-Wo S."/>
            <person name="Mou B."/>
            <person name="Michelmore R."/>
        </authorList>
    </citation>
    <scope>NUCLEOTIDE SEQUENCE [LARGE SCALE GENOMIC DNA]</scope>
    <source>
        <strain evidence="2 3">R13</strain>
    </source>
</reference>
<proteinExistence type="predicted"/>
<feature type="transmembrane region" description="Helical" evidence="1">
    <location>
        <begin position="30"/>
        <end position="51"/>
    </location>
</feature>
<name>A0A425CLS9_9STRA</name>
<evidence type="ECO:0000313" key="2">
    <source>
        <dbReference type="EMBL" id="RQM17956.1"/>
    </source>
</evidence>
<comment type="caution">
    <text evidence="2">The sequence shown here is derived from an EMBL/GenBank/DDBJ whole genome shotgun (WGS) entry which is preliminary data.</text>
</comment>
<keyword evidence="1" id="KW-1133">Transmembrane helix</keyword>
<evidence type="ECO:0000256" key="1">
    <source>
        <dbReference type="SAM" id="Phobius"/>
    </source>
</evidence>
<dbReference type="VEuPathDB" id="FungiDB:DD237_001340"/>
<sequence>MYFRHRQFSGNVSMCLGCMKRLWKMPSLQWIPSLEFVFVLEFIVVTVLLCCKAQKRGVMY</sequence>
<accession>A0A425CLS9</accession>
<dbReference type="EMBL" id="QKXF01000085">
    <property type="protein sequence ID" value="RQM17956.1"/>
    <property type="molecule type" value="Genomic_DNA"/>
</dbReference>
<dbReference type="AlphaFoldDB" id="A0A425CLS9"/>
<keyword evidence="1" id="KW-0812">Transmembrane</keyword>
<organism evidence="2 3">
    <name type="scientific">Peronospora effusa</name>
    <dbReference type="NCBI Taxonomy" id="542832"/>
    <lineage>
        <taxon>Eukaryota</taxon>
        <taxon>Sar</taxon>
        <taxon>Stramenopiles</taxon>
        <taxon>Oomycota</taxon>
        <taxon>Peronosporomycetes</taxon>
        <taxon>Peronosporales</taxon>
        <taxon>Peronosporaceae</taxon>
        <taxon>Peronospora</taxon>
    </lineage>
</organism>
<evidence type="ECO:0000313" key="3">
    <source>
        <dbReference type="Proteomes" id="UP000286097"/>
    </source>
</evidence>
<protein>
    <submittedName>
        <fullName evidence="2">Uncharacterized protein</fullName>
    </submittedName>
</protein>
<dbReference type="Proteomes" id="UP000286097">
    <property type="component" value="Unassembled WGS sequence"/>
</dbReference>